<dbReference type="Pfam" id="PF22907">
    <property type="entry name" value="Ams1-like_1st"/>
    <property type="match status" value="1"/>
</dbReference>
<comment type="caution">
    <text evidence="7">The sequence shown here is derived from an EMBL/GenBank/DDBJ whole genome shotgun (WGS) entry which is preliminary data.</text>
</comment>
<evidence type="ECO:0000256" key="3">
    <source>
        <dbReference type="ARBA" id="ARBA00012752"/>
    </source>
</evidence>
<dbReference type="SMART" id="SM00872">
    <property type="entry name" value="Alpha-mann_mid"/>
    <property type="match status" value="1"/>
</dbReference>
<dbReference type="InterPro" id="IPR011330">
    <property type="entry name" value="Glyco_hydro/deAcase_b/a-brl"/>
</dbReference>
<evidence type="ECO:0000256" key="2">
    <source>
        <dbReference type="ARBA" id="ARBA00009792"/>
    </source>
</evidence>
<evidence type="ECO:0000256" key="4">
    <source>
        <dbReference type="ARBA" id="ARBA00022723"/>
    </source>
</evidence>
<dbReference type="InterPro" id="IPR037094">
    <property type="entry name" value="Glyco_hydro_38_cen_sf"/>
</dbReference>
<dbReference type="Proteomes" id="UP000749559">
    <property type="component" value="Unassembled WGS sequence"/>
</dbReference>
<accession>A0A8J1UYK6</accession>
<dbReference type="Pfam" id="PF09261">
    <property type="entry name" value="Alpha-mann_mid"/>
    <property type="match status" value="1"/>
</dbReference>
<evidence type="ECO:0000313" key="7">
    <source>
        <dbReference type="EMBL" id="CAH1787905.1"/>
    </source>
</evidence>
<keyword evidence="4" id="KW-0479">Metal-binding</keyword>
<reference evidence="7" key="1">
    <citation type="submission" date="2022-03" db="EMBL/GenBank/DDBJ databases">
        <authorList>
            <person name="Martin C."/>
        </authorList>
    </citation>
    <scope>NUCLEOTIDE SEQUENCE</scope>
</reference>
<dbReference type="EMBL" id="CAIIXF020000006">
    <property type="protein sequence ID" value="CAH1787905.1"/>
    <property type="molecule type" value="Genomic_DNA"/>
</dbReference>
<evidence type="ECO:0000313" key="8">
    <source>
        <dbReference type="Proteomes" id="UP000749559"/>
    </source>
</evidence>
<keyword evidence="6" id="KW-0326">Glycosidase</keyword>
<dbReference type="Pfam" id="PF17677">
    <property type="entry name" value="Glyco_hydro38C2"/>
    <property type="match status" value="1"/>
</dbReference>
<dbReference type="Pfam" id="PF01074">
    <property type="entry name" value="Glyco_hydro_38N"/>
    <property type="match status" value="1"/>
</dbReference>
<keyword evidence="8" id="KW-1185">Reference proteome</keyword>
<dbReference type="Gene3D" id="2.70.98.30">
    <property type="entry name" value="Golgi alpha-mannosidase II, domain 4"/>
    <property type="match status" value="1"/>
</dbReference>
<evidence type="ECO:0000256" key="6">
    <source>
        <dbReference type="ARBA" id="ARBA00023295"/>
    </source>
</evidence>
<dbReference type="GO" id="GO:0009313">
    <property type="term" value="P:oligosaccharide catabolic process"/>
    <property type="evidence" value="ECO:0007669"/>
    <property type="project" value="TreeGrafter"/>
</dbReference>
<gene>
    <name evidence="7" type="ORF">OFUS_LOCUS13530</name>
</gene>
<dbReference type="SUPFAM" id="SSF88688">
    <property type="entry name" value="Families 57/38 glycoside transferase middle domain"/>
    <property type="match status" value="1"/>
</dbReference>
<dbReference type="Pfam" id="PF07748">
    <property type="entry name" value="Glyco_hydro_38C"/>
    <property type="match status" value="1"/>
</dbReference>
<dbReference type="AlphaFoldDB" id="A0A8J1UYK6"/>
<name>A0A8J1UYK6_OWEFU</name>
<protein>
    <recommendedName>
        <fullName evidence="3">alpha-mannosidase</fullName>
        <ecNumber evidence="3">3.2.1.24</ecNumber>
    </recommendedName>
</protein>
<organism evidence="7 8">
    <name type="scientific">Owenia fusiformis</name>
    <name type="common">Polychaete worm</name>
    <dbReference type="NCBI Taxonomy" id="6347"/>
    <lineage>
        <taxon>Eukaryota</taxon>
        <taxon>Metazoa</taxon>
        <taxon>Spiralia</taxon>
        <taxon>Lophotrochozoa</taxon>
        <taxon>Annelida</taxon>
        <taxon>Polychaeta</taxon>
        <taxon>Sedentaria</taxon>
        <taxon>Canalipalpata</taxon>
        <taxon>Sabellida</taxon>
        <taxon>Oweniida</taxon>
        <taxon>Oweniidae</taxon>
        <taxon>Owenia</taxon>
    </lineage>
</organism>
<dbReference type="InterPro" id="IPR054723">
    <property type="entry name" value="Ams1-like_N"/>
</dbReference>
<dbReference type="Gene3D" id="1.20.1270.50">
    <property type="entry name" value="Glycoside hydrolase family 38, central domain"/>
    <property type="match status" value="1"/>
</dbReference>
<dbReference type="OrthoDB" id="10261055at2759"/>
<dbReference type="GO" id="GO:0006013">
    <property type="term" value="P:mannose metabolic process"/>
    <property type="evidence" value="ECO:0007669"/>
    <property type="project" value="InterPro"/>
</dbReference>
<dbReference type="InterPro" id="IPR011013">
    <property type="entry name" value="Gal_mutarotase_sf_dom"/>
</dbReference>
<dbReference type="InterPro" id="IPR027291">
    <property type="entry name" value="Glyco_hydro_38_N_sf"/>
</dbReference>
<dbReference type="EC" id="3.2.1.24" evidence="3"/>
<dbReference type="InterPro" id="IPR011682">
    <property type="entry name" value="Glyco_hydro_38_C"/>
</dbReference>
<dbReference type="SUPFAM" id="SSF88713">
    <property type="entry name" value="Glycoside hydrolase/deacetylase"/>
    <property type="match status" value="1"/>
</dbReference>
<dbReference type="FunFam" id="3.20.110.10:FF:000002">
    <property type="entry name" value="alpha-mannosidase 2C1 isoform X1"/>
    <property type="match status" value="1"/>
</dbReference>
<evidence type="ECO:0000256" key="5">
    <source>
        <dbReference type="ARBA" id="ARBA00022801"/>
    </source>
</evidence>
<dbReference type="SUPFAM" id="SSF74650">
    <property type="entry name" value="Galactose mutarotase-like"/>
    <property type="match status" value="1"/>
</dbReference>
<dbReference type="InterPro" id="IPR041147">
    <property type="entry name" value="GH38_C"/>
</dbReference>
<dbReference type="InterPro" id="IPR015341">
    <property type="entry name" value="Glyco_hydro_38_cen"/>
</dbReference>
<dbReference type="FunFam" id="2.70.98.30:FF:000001">
    <property type="entry name" value="alpha-mannosidase 2C1 isoform X2"/>
    <property type="match status" value="1"/>
</dbReference>
<dbReference type="PANTHER" id="PTHR46017">
    <property type="entry name" value="ALPHA-MANNOSIDASE 2C1"/>
    <property type="match status" value="1"/>
</dbReference>
<dbReference type="InterPro" id="IPR028995">
    <property type="entry name" value="Glyco_hydro_57/38_cen_sf"/>
</dbReference>
<dbReference type="GO" id="GO:0046872">
    <property type="term" value="F:metal ion binding"/>
    <property type="evidence" value="ECO:0007669"/>
    <property type="project" value="UniProtKB-KW"/>
</dbReference>
<dbReference type="FunFam" id="1.20.1270.50:FF:000004">
    <property type="entry name" value="alpha-mannosidase 2C1 isoform X1"/>
    <property type="match status" value="1"/>
</dbReference>
<evidence type="ECO:0000256" key="1">
    <source>
        <dbReference type="ARBA" id="ARBA00000365"/>
    </source>
</evidence>
<dbReference type="Gene3D" id="2.60.40.2220">
    <property type="match status" value="1"/>
</dbReference>
<dbReference type="InterPro" id="IPR000602">
    <property type="entry name" value="Glyco_hydro_38_N"/>
</dbReference>
<dbReference type="GO" id="GO:0004559">
    <property type="term" value="F:alpha-mannosidase activity"/>
    <property type="evidence" value="ECO:0007669"/>
    <property type="project" value="UniProtKB-EC"/>
</dbReference>
<proteinExistence type="inferred from homology"/>
<dbReference type="Gene3D" id="3.20.110.10">
    <property type="entry name" value="Glycoside hydrolase 38, N terminal domain"/>
    <property type="match status" value="1"/>
</dbReference>
<sequence>MASYMKDKAGTLKRIENFIHDKHGFYDCCNLRGRLHPKRVPVIIRHHAAVGRVTYDEAIAGQYKPASVGDIFGPTWSTHWFKLDITIPKDWEGKEIWLLWNSQSEAMVWKDGKPIQGLSACPDDYLRTDFILTRSAAKNEFKQTLYIEMACNGLFGAGLRHIIRPPDLHKKFALTQAEIAIVDPMVYDLLVDMEVMLGLAKHLPEQSHRAYEAMLAANEMINIIEIGEPKTYERAKEKGASFFAKGNGDSQITIHAVGHSHIDSAWLWSYAETKRKCARSWSSSLLMMKDYPDFTFACSQAQQYQWMKEDYPSIYDDIKTYVARGQFIPVGGTWVEMDGNLPSGESFVRQFLYGQRYFRQEFDVTCREFWLPDTFGYAPQLPQIMSQSGISRFITQKMSWNKNKFPHHTFHWEGLDGTKVLTHFPPGDNYGMKGDVDEVMKTLNNCEDKGRIDNLLFLYGYGDGGGGPNPHMVEKLKRMHNTDGCPRVKFSSPDAMMSLIEEHESPKLCKWVGELYFETHQGTYTTQSQIKRENRKGEVLFHNLEFISTLALRTQSSSSLKSNAYVYPADDIERMWKLFLLNQFHDVLPGSSINEVNNDAIVYYKEIQEKGQALLNGAISAVFQDGKGPLVNIALNGLGWSRTEVVEVGRSDEPKTPKQKRKKMKTEVPQTGRKLALVTVPAYGAAKVDEETGTDVKEDIACNATVDKQTESIVLQNRLIEATVDKIGKVVSLKMKSNGRECIDGGCGNQFVLYTDRPASYDAWNVEHYHLETRKEVFEVIEAARIVEKSRLRVEIKVNLKISDSSNIIQNIVLDAESPYLRFNTEVAWHEDHKFLKVEFPVNCRSDVATYDTQYGFVRRPTHANTSWDWFKFEVCTHKWADLSEYNFGVAILNDCKYGFQTSENVMRLSLLKSPKAPDEVADMGNHTFTYAILPHENTFQDAGVIRNAANLNNPLIVKPINGVKESLLNVPFFQVDTDSIIIDTIKKSEDSDNAIIIRAYESFGGTCVATITTSLRFSCVHSCNMLEDVDPEEIRTPNKTSIAVDYKPFQVKTFKVKF</sequence>
<comment type="similarity">
    <text evidence="2">Belongs to the glycosyl hydrolase 38 family.</text>
</comment>
<comment type="catalytic activity">
    <reaction evidence="1">
        <text>Hydrolysis of terminal, non-reducing alpha-D-mannose residues in alpha-D-mannosides.</text>
        <dbReference type="EC" id="3.2.1.24"/>
    </reaction>
</comment>
<keyword evidence="5" id="KW-0378">Hydrolase</keyword>
<dbReference type="PANTHER" id="PTHR46017:SF1">
    <property type="entry name" value="ALPHA-MANNOSIDASE 2C1"/>
    <property type="match status" value="1"/>
</dbReference>
<dbReference type="GO" id="GO:0030246">
    <property type="term" value="F:carbohydrate binding"/>
    <property type="evidence" value="ECO:0007669"/>
    <property type="project" value="InterPro"/>
</dbReference>